<accession>A0A9D2HNF1</accession>
<dbReference type="Gene3D" id="3.30.479.10">
    <property type="entry name" value="6-pyruvoyl tetrahydropterin synthase/QueD"/>
    <property type="match status" value="1"/>
</dbReference>
<dbReference type="Proteomes" id="UP000823821">
    <property type="component" value="Unassembled WGS sequence"/>
</dbReference>
<dbReference type="InterPro" id="IPR007115">
    <property type="entry name" value="6-PTP_synth/QueD"/>
</dbReference>
<keyword evidence="6 8" id="KW-0456">Lyase</keyword>
<evidence type="ECO:0000256" key="6">
    <source>
        <dbReference type="ARBA" id="ARBA00023239"/>
    </source>
</evidence>
<dbReference type="EC" id="4.-.-.-" evidence="8"/>
<evidence type="ECO:0000313" key="10">
    <source>
        <dbReference type="EMBL" id="HJA78999.1"/>
    </source>
</evidence>
<dbReference type="AlphaFoldDB" id="A0A9D2HNF1"/>
<dbReference type="GO" id="GO:0046872">
    <property type="term" value="F:metal ion binding"/>
    <property type="evidence" value="ECO:0007669"/>
    <property type="project" value="UniProtKB-KW"/>
</dbReference>
<dbReference type="SUPFAM" id="SSF55620">
    <property type="entry name" value="Tetrahydrobiopterin biosynthesis enzymes-like"/>
    <property type="match status" value="1"/>
</dbReference>
<gene>
    <name evidence="10" type="ORF">H9784_05425</name>
</gene>
<dbReference type="PIRSF" id="PIRSF006113">
    <property type="entry name" value="PTP_synth"/>
    <property type="match status" value="1"/>
</dbReference>
<evidence type="ECO:0000256" key="7">
    <source>
        <dbReference type="ARBA" id="ARBA00048807"/>
    </source>
</evidence>
<evidence type="ECO:0000256" key="3">
    <source>
        <dbReference type="ARBA" id="ARBA00018141"/>
    </source>
</evidence>
<reference evidence="10" key="1">
    <citation type="journal article" date="2021" name="PeerJ">
        <title>Extensive microbial diversity within the chicken gut microbiome revealed by metagenomics and culture.</title>
        <authorList>
            <person name="Gilroy R."/>
            <person name="Ravi A."/>
            <person name="Getino M."/>
            <person name="Pursley I."/>
            <person name="Horton D.L."/>
            <person name="Alikhan N.F."/>
            <person name="Baker D."/>
            <person name="Gharbi K."/>
            <person name="Hall N."/>
            <person name="Watson M."/>
            <person name="Adriaenssens E.M."/>
            <person name="Foster-Nyarko E."/>
            <person name="Jarju S."/>
            <person name="Secka A."/>
            <person name="Antonio M."/>
            <person name="Oren A."/>
            <person name="Chaudhuri R.R."/>
            <person name="La Ragione R."/>
            <person name="Hildebrand F."/>
            <person name="Pallen M.J."/>
        </authorList>
    </citation>
    <scope>NUCLEOTIDE SEQUENCE</scope>
    <source>
        <strain evidence="10">5032</strain>
    </source>
</reference>
<sequence>MQHDGILTVTKIFEFAYAHRLPSYAGKCAHLHGHTGKLEVEVAGLAGSASYPGIVVDFHDLKAMLAPILEEIDHRCLDDVLNAPAYAGWAEAHLPRVRHENGSEVFAATAENMVLWLLHRLRTLYPQLDVRRLRWWESGTSHAEWRQA</sequence>
<name>A0A9D2HNF1_9BACT</name>
<evidence type="ECO:0000256" key="9">
    <source>
        <dbReference type="PIRSR" id="PIRSR006113-2"/>
    </source>
</evidence>
<protein>
    <recommendedName>
        <fullName evidence="3 8">6-carboxy-5,6,7,8-tetrahydropterin synthase</fullName>
        <ecNumber evidence="8">4.-.-.-</ecNumber>
    </recommendedName>
</protein>
<evidence type="ECO:0000256" key="5">
    <source>
        <dbReference type="ARBA" id="ARBA00022833"/>
    </source>
</evidence>
<feature type="binding site" evidence="9">
    <location>
        <position position="19"/>
    </location>
    <ligand>
        <name>Zn(2+)</name>
        <dbReference type="ChEBI" id="CHEBI:29105"/>
    </ligand>
</feature>
<evidence type="ECO:0000256" key="4">
    <source>
        <dbReference type="ARBA" id="ARBA00022723"/>
    </source>
</evidence>
<comment type="pathway">
    <text evidence="1 8">Purine metabolism; 7-cyano-7-deazaguanine biosynthesis.</text>
</comment>
<keyword evidence="5 8" id="KW-0862">Zinc</keyword>
<keyword evidence="8" id="KW-0671">Queuosine biosynthesis</keyword>
<proteinExistence type="inferred from homology"/>
<dbReference type="Pfam" id="PF01242">
    <property type="entry name" value="PTPS"/>
    <property type="match status" value="1"/>
</dbReference>
<evidence type="ECO:0000256" key="1">
    <source>
        <dbReference type="ARBA" id="ARBA00005061"/>
    </source>
</evidence>
<dbReference type="GO" id="GO:0008616">
    <property type="term" value="P:tRNA queuosine(34) biosynthetic process"/>
    <property type="evidence" value="ECO:0007669"/>
    <property type="project" value="UniProtKB-KW"/>
</dbReference>
<dbReference type="GO" id="GO:0070497">
    <property type="term" value="F:6-carboxytetrahydropterin synthase activity"/>
    <property type="evidence" value="ECO:0007669"/>
    <property type="project" value="UniProtKB-EC"/>
</dbReference>
<organism evidence="10 11">
    <name type="scientific">Candidatus Desulfovibrio intestinavium</name>
    <dbReference type="NCBI Taxonomy" id="2838534"/>
    <lineage>
        <taxon>Bacteria</taxon>
        <taxon>Pseudomonadati</taxon>
        <taxon>Thermodesulfobacteriota</taxon>
        <taxon>Desulfovibrionia</taxon>
        <taxon>Desulfovibrionales</taxon>
        <taxon>Desulfovibrionaceae</taxon>
        <taxon>Desulfovibrio</taxon>
    </lineage>
</organism>
<comment type="caution">
    <text evidence="10">The sequence shown here is derived from an EMBL/GenBank/DDBJ whole genome shotgun (WGS) entry which is preliminary data.</text>
</comment>
<keyword evidence="4 8" id="KW-0479">Metal-binding</keyword>
<evidence type="ECO:0000256" key="8">
    <source>
        <dbReference type="PIRNR" id="PIRNR006113"/>
    </source>
</evidence>
<dbReference type="PANTHER" id="PTHR12589">
    <property type="entry name" value="PYRUVOYL TETRAHYDROBIOPTERIN SYNTHASE"/>
    <property type="match status" value="1"/>
</dbReference>
<comment type="cofactor">
    <cofactor evidence="8 9">
        <name>Zn(2+)</name>
        <dbReference type="ChEBI" id="CHEBI:29105"/>
    </cofactor>
    <text evidence="8 9">Binds 1 zinc ion per subunit.</text>
</comment>
<dbReference type="EMBL" id="DWZD01000037">
    <property type="protein sequence ID" value="HJA78999.1"/>
    <property type="molecule type" value="Genomic_DNA"/>
</dbReference>
<dbReference type="InterPro" id="IPR038418">
    <property type="entry name" value="6-PTP_synth/QueD_sf"/>
</dbReference>
<evidence type="ECO:0000313" key="11">
    <source>
        <dbReference type="Proteomes" id="UP000823821"/>
    </source>
</evidence>
<feature type="binding site" evidence="9">
    <location>
        <position position="34"/>
    </location>
    <ligand>
        <name>Zn(2+)</name>
        <dbReference type="ChEBI" id="CHEBI:29105"/>
    </ligand>
</feature>
<comment type="catalytic activity">
    <reaction evidence="7 8">
        <text>7,8-dihydroneopterin 3'-triphosphate + H2O = 6-carboxy-5,6,7,8-tetrahydropterin + triphosphate + acetaldehyde + 2 H(+)</text>
        <dbReference type="Rhea" id="RHEA:27966"/>
        <dbReference type="ChEBI" id="CHEBI:15343"/>
        <dbReference type="ChEBI" id="CHEBI:15377"/>
        <dbReference type="ChEBI" id="CHEBI:15378"/>
        <dbReference type="ChEBI" id="CHEBI:18036"/>
        <dbReference type="ChEBI" id="CHEBI:58462"/>
        <dbReference type="ChEBI" id="CHEBI:61032"/>
        <dbReference type="EC" id="4.1.2.50"/>
    </reaction>
</comment>
<feature type="binding site" evidence="9">
    <location>
        <position position="32"/>
    </location>
    <ligand>
        <name>Zn(2+)</name>
        <dbReference type="ChEBI" id="CHEBI:29105"/>
    </ligand>
</feature>
<comment type="similarity">
    <text evidence="2 8">Belongs to the PTPS family. QueD subfamily.</text>
</comment>
<evidence type="ECO:0000256" key="2">
    <source>
        <dbReference type="ARBA" id="ARBA00008900"/>
    </source>
</evidence>
<dbReference type="PANTHER" id="PTHR12589:SF7">
    <property type="entry name" value="6-PYRUVOYL TETRAHYDROBIOPTERIN SYNTHASE"/>
    <property type="match status" value="1"/>
</dbReference>
<reference evidence="10" key="2">
    <citation type="submission" date="2021-04" db="EMBL/GenBank/DDBJ databases">
        <authorList>
            <person name="Gilroy R."/>
        </authorList>
    </citation>
    <scope>NUCLEOTIDE SEQUENCE</scope>
    <source>
        <strain evidence="10">5032</strain>
    </source>
</reference>